<dbReference type="AlphaFoldDB" id="A0A0C9XRT7"/>
<sequence length="80" mass="8969">MAKSPDNEPDFMNIVTRLHSRFDYSTRNGNGKHFSQVRSLTRLCKVGISALIALVDAIHTSIRTARNKRGDTPDPTCVRL</sequence>
<keyword evidence="2" id="KW-1185">Reference proteome</keyword>
<evidence type="ECO:0000313" key="1">
    <source>
        <dbReference type="EMBL" id="KIJ98662.1"/>
    </source>
</evidence>
<name>A0A0C9XRT7_9AGAR</name>
<accession>A0A0C9XRT7</accession>
<evidence type="ECO:0000313" key="2">
    <source>
        <dbReference type="Proteomes" id="UP000054477"/>
    </source>
</evidence>
<dbReference type="EMBL" id="KN838664">
    <property type="protein sequence ID" value="KIJ98662.1"/>
    <property type="molecule type" value="Genomic_DNA"/>
</dbReference>
<gene>
    <name evidence="1" type="ORF">K443DRAFT_680588</name>
</gene>
<reference evidence="2" key="2">
    <citation type="submission" date="2015-01" db="EMBL/GenBank/DDBJ databases">
        <title>Evolutionary Origins and Diversification of the Mycorrhizal Mutualists.</title>
        <authorList>
            <consortium name="DOE Joint Genome Institute"/>
            <consortium name="Mycorrhizal Genomics Consortium"/>
            <person name="Kohler A."/>
            <person name="Kuo A."/>
            <person name="Nagy L.G."/>
            <person name="Floudas D."/>
            <person name="Copeland A."/>
            <person name="Barry K.W."/>
            <person name="Cichocki N."/>
            <person name="Veneault-Fourrey C."/>
            <person name="LaButti K."/>
            <person name="Lindquist E.A."/>
            <person name="Lipzen A."/>
            <person name="Lundell T."/>
            <person name="Morin E."/>
            <person name="Murat C."/>
            <person name="Riley R."/>
            <person name="Ohm R."/>
            <person name="Sun H."/>
            <person name="Tunlid A."/>
            <person name="Henrissat B."/>
            <person name="Grigoriev I.V."/>
            <person name="Hibbett D.S."/>
            <person name="Martin F."/>
        </authorList>
    </citation>
    <scope>NUCLEOTIDE SEQUENCE [LARGE SCALE GENOMIC DNA]</scope>
    <source>
        <strain evidence="2">LaAM-08-1</strain>
    </source>
</reference>
<reference evidence="1 2" key="1">
    <citation type="submission" date="2014-04" db="EMBL/GenBank/DDBJ databases">
        <authorList>
            <consortium name="DOE Joint Genome Institute"/>
            <person name="Kuo A."/>
            <person name="Kohler A."/>
            <person name="Nagy L.G."/>
            <person name="Floudas D."/>
            <person name="Copeland A."/>
            <person name="Barry K.W."/>
            <person name="Cichocki N."/>
            <person name="Veneault-Fourrey C."/>
            <person name="LaButti K."/>
            <person name="Lindquist E.A."/>
            <person name="Lipzen A."/>
            <person name="Lundell T."/>
            <person name="Morin E."/>
            <person name="Murat C."/>
            <person name="Sun H."/>
            <person name="Tunlid A."/>
            <person name="Henrissat B."/>
            <person name="Grigoriev I.V."/>
            <person name="Hibbett D.S."/>
            <person name="Martin F."/>
            <person name="Nordberg H.P."/>
            <person name="Cantor M.N."/>
            <person name="Hua S.X."/>
        </authorList>
    </citation>
    <scope>NUCLEOTIDE SEQUENCE [LARGE SCALE GENOMIC DNA]</scope>
    <source>
        <strain evidence="1 2">LaAM-08-1</strain>
    </source>
</reference>
<proteinExistence type="predicted"/>
<dbReference type="Proteomes" id="UP000054477">
    <property type="component" value="Unassembled WGS sequence"/>
</dbReference>
<organism evidence="1 2">
    <name type="scientific">Laccaria amethystina LaAM-08-1</name>
    <dbReference type="NCBI Taxonomy" id="1095629"/>
    <lineage>
        <taxon>Eukaryota</taxon>
        <taxon>Fungi</taxon>
        <taxon>Dikarya</taxon>
        <taxon>Basidiomycota</taxon>
        <taxon>Agaricomycotina</taxon>
        <taxon>Agaricomycetes</taxon>
        <taxon>Agaricomycetidae</taxon>
        <taxon>Agaricales</taxon>
        <taxon>Agaricineae</taxon>
        <taxon>Hydnangiaceae</taxon>
        <taxon>Laccaria</taxon>
    </lineage>
</organism>
<dbReference type="HOGENOM" id="CLU_2590109_0_0_1"/>
<protein>
    <submittedName>
        <fullName evidence="1">Unplaced genomic scaffold K443scaffold_129, whole genome shotgun sequence</fullName>
    </submittedName>
</protein>